<name>A1T829_MYCVP</name>
<dbReference type="RefSeq" id="WP_011779738.1">
    <property type="nucleotide sequence ID" value="NC_008726.1"/>
</dbReference>
<dbReference type="AlphaFoldDB" id="A1T829"/>
<evidence type="ECO:0000256" key="1">
    <source>
        <dbReference type="ARBA" id="ARBA00004328"/>
    </source>
</evidence>
<feature type="domain" description="Phage capsid-like C-terminal" evidence="2">
    <location>
        <begin position="10"/>
        <end position="277"/>
    </location>
</feature>
<dbReference type="eggNOG" id="COG4653">
    <property type="taxonomic scope" value="Bacteria"/>
</dbReference>
<dbReference type="STRING" id="350058.Mvan_2518"/>
<dbReference type="EMBL" id="CP000511">
    <property type="protein sequence ID" value="ABM13329.1"/>
    <property type="molecule type" value="Genomic_DNA"/>
</dbReference>
<dbReference type="Proteomes" id="UP000009159">
    <property type="component" value="Chromosome"/>
</dbReference>
<evidence type="ECO:0000313" key="4">
    <source>
        <dbReference type="Proteomes" id="UP000009159"/>
    </source>
</evidence>
<evidence type="ECO:0000313" key="3">
    <source>
        <dbReference type="EMBL" id="ABM13329.1"/>
    </source>
</evidence>
<accession>A1T829</accession>
<keyword evidence="4" id="KW-1185">Reference proteome</keyword>
<dbReference type="SUPFAM" id="SSF56563">
    <property type="entry name" value="Major capsid protein gp5"/>
    <property type="match status" value="1"/>
</dbReference>
<comment type="subcellular location">
    <subcellularLocation>
        <location evidence="1">Virion</location>
    </subcellularLocation>
</comment>
<dbReference type="NCBIfam" id="TIGR01554">
    <property type="entry name" value="major_cap_HK97"/>
    <property type="match status" value="1"/>
</dbReference>
<dbReference type="HOGENOM" id="CLU_086338_0_0_11"/>
<dbReference type="InterPro" id="IPR024455">
    <property type="entry name" value="Phage_capsid"/>
</dbReference>
<organism evidence="3 4">
    <name type="scientific">Mycolicibacterium vanbaalenii (strain DSM 7251 / JCM 13017 / BCRC 16820 / KCTC 9966 / NRRL B-24157 / PYR-1)</name>
    <name type="common">Mycobacterium vanbaalenii</name>
    <dbReference type="NCBI Taxonomy" id="350058"/>
    <lineage>
        <taxon>Bacteria</taxon>
        <taxon>Bacillati</taxon>
        <taxon>Actinomycetota</taxon>
        <taxon>Actinomycetes</taxon>
        <taxon>Mycobacteriales</taxon>
        <taxon>Mycobacteriaceae</taxon>
        <taxon>Mycolicibacterium</taxon>
    </lineage>
</organism>
<dbReference type="Pfam" id="PF05065">
    <property type="entry name" value="Phage_capsid"/>
    <property type="match status" value="1"/>
</dbReference>
<evidence type="ECO:0000259" key="2">
    <source>
        <dbReference type="Pfam" id="PF05065"/>
    </source>
</evidence>
<reference evidence="3" key="1">
    <citation type="submission" date="2006-12" db="EMBL/GenBank/DDBJ databases">
        <title>Complete sequence of Mycobacterium vanbaalenii PYR-1.</title>
        <authorList>
            <consortium name="US DOE Joint Genome Institute"/>
            <person name="Copeland A."/>
            <person name="Lucas S."/>
            <person name="Lapidus A."/>
            <person name="Barry K."/>
            <person name="Detter J.C."/>
            <person name="Glavina del Rio T."/>
            <person name="Hammon N."/>
            <person name="Israni S."/>
            <person name="Dalin E."/>
            <person name="Tice H."/>
            <person name="Pitluck S."/>
            <person name="Singan V."/>
            <person name="Schmutz J."/>
            <person name="Larimer F."/>
            <person name="Land M."/>
            <person name="Hauser L."/>
            <person name="Kyrpides N."/>
            <person name="Anderson I.J."/>
            <person name="Miller C."/>
            <person name="Richardson P."/>
        </authorList>
    </citation>
    <scope>NUCLEOTIDE SEQUENCE [LARGE SCALE GENOMIC DNA]</scope>
    <source>
        <strain evidence="3">PYR-1</strain>
    </source>
</reference>
<proteinExistence type="predicted"/>
<dbReference type="KEGG" id="mva:Mvan_2518"/>
<gene>
    <name evidence="3" type="ordered locus">Mvan_2518</name>
</gene>
<dbReference type="Gene3D" id="3.30.2320.10">
    <property type="entry name" value="hypothetical protein PF0899 domain"/>
    <property type="match status" value="1"/>
</dbReference>
<dbReference type="Gene3D" id="3.30.2400.10">
    <property type="entry name" value="Major capsid protein gp5"/>
    <property type="match status" value="1"/>
</dbReference>
<dbReference type="InterPro" id="IPR054612">
    <property type="entry name" value="Phage_capsid-like_C"/>
</dbReference>
<sequence length="281" mass="29483">MTLTTSNSHGIVVPDELGDLVIAAAARASVALRASVVVTTASREYRVPVLSGLPSSSFVAEGQELALNDAVIEELTIVPAKIGHVAPLSRELVRDSFNEGAPEIVATAQGIDIARKVDEAFFGADNPVANDGLQALTGVQEVDAGSVLNLDSFAAAQALSEDVGGTITSFVANPETALTLAQLKRSGDSNEPLLQASVDPTQPTARMILGSQLLVSPAVDADVIWAIPQLHSLVVVREDVETEVSTDVFFTSDRVAVKTTARLGWDWPHPSSIVKINLDVS</sequence>
<protein>
    <submittedName>
        <fullName evidence="3">Phage major capsid protein, HK97</fullName>
    </submittedName>
</protein>